<feature type="transmembrane region" description="Helical" evidence="1">
    <location>
        <begin position="15"/>
        <end position="37"/>
    </location>
</feature>
<evidence type="ECO:0008006" key="3">
    <source>
        <dbReference type="Google" id="ProtNLM"/>
    </source>
</evidence>
<sequence>MSQKTVGQQFQWRNFWGTVAGLTLVTLIHTVPSFLSLPNKAKQSAAKAELLEMNQEQQQAYVQQGTFLMGSNRPTRPNAYRFSTQHNGDAVYSKAIPIREYEFGEFFIFPWNRFVPLRSYVGVVIVTNAQKRETLSTICAIYSQNQQISLIQQSGKLNCN</sequence>
<evidence type="ECO:0000256" key="1">
    <source>
        <dbReference type="SAM" id="Phobius"/>
    </source>
</evidence>
<accession>A0A1E5QDR8</accession>
<dbReference type="EMBL" id="MJGC01000110">
    <property type="protein sequence ID" value="OEJ72777.1"/>
    <property type="molecule type" value="Genomic_DNA"/>
</dbReference>
<comment type="caution">
    <text evidence="2">The sequence shown here is derived from an EMBL/GenBank/DDBJ whole genome shotgun (WGS) entry which is preliminary data.</text>
</comment>
<reference evidence="2" key="1">
    <citation type="submission" date="2016-09" db="EMBL/GenBank/DDBJ databases">
        <title>Draft genome of thermotolerant cyanobacterium Desertifilum sp. strain IPPAS B-1220.</title>
        <authorList>
            <person name="Sinetova M.A."/>
            <person name="Bolakhan K."/>
            <person name="Zayadan B.K."/>
            <person name="Mironov K.S."/>
            <person name="Ustinova V."/>
            <person name="Kupriyanova E.V."/>
            <person name="Sidorov R.A."/>
            <person name="Skrypnik A.N."/>
            <person name="Gogoleva N.E."/>
            <person name="Gogolev Y.V."/>
            <person name="Los D.A."/>
        </authorList>
    </citation>
    <scope>NUCLEOTIDE SEQUENCE [LARGE SCALE GENOMIC DNA]</scope>
    <source>
        <strain evidence="2">IPPAS B-1220</strain>
    </source>
</reference>
<proteinExistence type="predicted"/>
<dbReference type="AlphaFoldDB" id="A0A1E5QDR8"/>
<dbReference type="InterPro" id="IPR031975">
    <property type="entry name" value="Pilin_GH"/>
</dbReference>
<protein>
    <recommendedName>
        <fullName evidence="3">General secretion pathway protein GspH</fullName>
    </recommendedName>
</protein>
<dbReference type="Pfam" id="PF16734">
    <property type="entry name" value="Pilin_GH"/>
    <property type="match status" value="1"/>
</dbReference>
<gene>
    <name evidence="2" type="ORF">BH720_22630</name>
</gene>
<dbReference type="RefSeq" id="WP_069969492.1">
    <property type="nucleotide sequence ID" value="NZ_CM124774.1"/>
</dbReference>
<evidence type="ECO:0000313" key="2">
    <source>
        <dbReference type="EMBL" id="OEJ72777.1"/>
    </source>
</evidence>
<name>A0A1E5QDR8_9CYAN</name>
<dbReference type="STRING" id="1781255.BH720_22630"/>
<organism evidence="2">
    <name type="scientific">Desertifilum tharense IPPAS B-1220</name>
    <dbReference type="NCBI Taxonomy" id="1781255"/>
    <lineage>
        <taxon>Bacteria</taxon>
        <taxon>Bacillati</taxon>
        <taxon>Cyanobacteriota</taxon>
        <taxon>Cyanophyceae</taxon>
        <taxon>Desertifilales</taxon>
        <taxon>Desertifilaceae</taxon>
        <taxon>Desertifilum</taxon>
    </lineage>
</organism>
<keyword evidence="1" id="KW-0472">Membrane</keyword>
<keyword evidence="1" id="KW-1133">Transmembrane helix</keyword>
<keyword evidence="1" id="KW-0812">Transmembrane</keyword>